<comment type="caution">
    <text evidence="1">The sequence shown here is derived from an EMBL/GenBank/DDBJ whole genome shotgun (WGS) entry which is preliminary data.</text>
</comment>
<accession>A0A7Z0WRP8</accession>
<dbReference type="RefSeq" id="WP_075132001.1">
    <property type="nucleotide sequence ID" value="NZ_MSIF01000002.1"/>
</dbReference>
<dbReference type="AlphaFoldDB" id="A0A7Z0WRP8"/>
<proteinExistence type="predicted"/>
<dbReference type="OrthoDB" id="3674487at2"/>
<evidence type="ECO:0008006" key="3">
    <source>
        <dbReference type="Google" id="ProtNLM"/>
    </source>
</evidence>
<sequence length="231" mass="26178">MAAELIEAYLQEEPIRPAQSRRLRHVRFPMALDWLQAEDVIRLAQSWTGESASRRAFFSRWPTRAEFLPDAVVYTLLREQEELVPAPANSVSRLISGAADDLLAELTRHPRSYLILHLGPLLPRDPQLADALLPNSRPATRVWLELYRSLADGLDLVMRPEWTFKRMAAVLQALLDGFLLRHRVHPDDYASFRWKGASILADAIIAFLLGAVDWDLTGRPGRAALDRLARG</sequence>
<name>A0A7Z0WRP8_9PSEU</name>
<protein>
    <recommendedName>
        <fullName evidence="3">TetR family transcriptional regulator</fullName>
    </recommendedName>
</protein>
<dbReference type="EMBL" id="MSIF01000002">
    <property type="protein sequence ID" value="OLF13092.1"/>
    <property type="molecule type" value="Genomic_DNA"/>
</dbReference>
<evidence type="ECO:0000313" key="2">
    <source>
        <dbReference type="Proteomes" id="UP000185696"/>
    </source>
</evidence>
<organism evidence="1 2">
    <name type="scientific">Actinophytocola xinjiangensis</name>
    <dbReference type="NCBI Taxonomy" id="485602"/>
    <lineage>
        <taxon>Bacteria</taxon>
        <taxon>Bacillati</taxon>
        <taxon>Actinomycetota</taxon>
        <taxon>Actinomycetes</taxon>
        <taxon>Pseudonocardiales</taxon>
        <taxon>Pseudonocardiaceae</taxon>
    </lineage>
</organism>
<evidence type="ECO:0000313" key="1">
    <source>
        <dbReference type="EMBL" id="OLF13092.1"/>
    </source>
</evidence>
<dbReference type="Proteomes" id="UP000185696">
    <property type="component" value="Unassembled WGS sequence"/>
</dbReference>
<keyword evidence="2" id="KW-1185">Reference proteome</keyword>
<gene>
    <name evidence="1" type="ORF">BLA60_07625</name>
</gene>
<reference evidence="1 2" key="1">
    <citation type="submission" date="2016-12" db="EMBL/GenBank/DDBJ databases">
        <title>The draft genome sequence of Actinophytocola xinjiangensis.</title>
        <authorList>
            <person name="Wang W."/>
            <person name="Yuan L."/>
        </authorList>
    </citation>
    <scope>NUCLEOTIDE SEQUENCE [LARGE SCALE GENOMIC DNA]</scope>
    <source>
        <strain evidence="1 2">CGMCC 4.4663</strain>
    </source>
</reference>